<dbReference type="Pfam" id="PF09678">
    <property type="entry name" value="Caa3_CtaG"/>
    <property type="match status" value="1"/>
</dbReference>
<feature type="transmembrane region" description="Helical" evidence="7">
    <location>
        <begin position="64"/>
        <end position="86"/>
    </location>
</feature>
<feature type="transmembrane region" description="Helical" evidence="7">
    <location>
        <begin position="210"/>
        <end position="231"/>
    </location>
</feature>
<dbReference type="STRING" id="686624.SAMN04488242_1909"/>
<feature type="transmembrane region" description="Helical" evidence="7">
    <location>
        <begin position="106"/>
        <end position="125"/>
    </location>
</feature>
<evidence type="ECO:0000256" key="2">
    <source>
        <dbReference type="ARBA" id="ARBA00022475"/>
    </source>
</evidence>
<reference evidence="8 9" key="1">
    <citation type="submission" date="2016-10" db="EMBL/GenBank/DDBJ databases">
        <authorList>
            <person name="de Groot N.N."/>
        </authorList>
    </citation>
    <scope>NUCLEOTIDE SEQUENCE [LARGE SCALE GENOMIC DNA]</scope>
    <source>
        <strain evidence="8 9">CGMCC 1.9159</strain>
    </source>
</reference>
<evidence type="ECO:0000313" key="8">
    <source>
        <dbReference type="EMBL" id="SDL55097.1"/>
    </source>
</evidence>
<organism evidence="8 9">
    <name type="scientific">Tessaracoccus oleiagri</name>
    <dbReference type="NCBI Taxonomy" id="686624"/>
    <lineage>
        <taxon>Bacteria</taxon>
        <taxon>Bacillati</taxon>
        <taxon>Actinomycetota</taxon>
        <taxon>Actinomycetes</taxon>
        <taxon>Propionibacteriales</taxon>
        <taxon>Propionibacteriaceae</taxon>
        <taxon>Tessaracoccus</taxon>
    </lineage>
</organism>
<comment type="subcellular location">
    <subcellularLocation>
        <location evidence="1">Cell membrane</location>
        <topology evidence="1">Multi-pass membrane protein</topology>
    </subcellularLocation>
</comment>
<proteinExistence type="predicted"/>
<dbReference type="EMBL" id="FNGP01000003">
    <property type="protein sequence ID" value="SDL55097.1"/>
    <property type="molecule type" value="Genomic_DNA"/>
</dbReference>
<evidence type="ECO:0000256" key="6">
    <source>
        <dbReference type="SAM" id="MobiDB-lite"/>
    </source>
</evidence>
<evidence type="ECO:0000256" key="7">
    <source>
        <dbReference type="SAM" id="Phobius"/>
    </source>
</evidence>
<evidence type="ECO:0000256" key="5">
    <source>
        <dbReference type="ARBA" id="ARBA00023136"/>
    </source>
</evidence>
<keyword evidence="9" id="KW-1185">Reference proteome</keyword>
<keyword evidence="4 7" id="KW-1133">Transmembrane helix</keyword>
<evidence type="ECO:0000256" key="1">
    <source>
        <dbReference type="ARBA" id="ARBA00004651"/>
    </source>
</evidence>
<gene>
    <name evidence="8" type="ORF">SAMN04488242_1909</name>
</gene>
<feature type="transmembrane region" description="Helical" evidence="7">
    <location>
        <begin position="31"/>
        <end position="52"/>
    </location>
</feature>
<dbReference type="GO" id="GO:0005886">
    <property type="term" value="C:plasma membrane"/>
    <property type="evidence" value="ECO:0007669"/>
    <property type="project" value="UniProtKB-SubCell"/>
</dbReference>
<sequence length="328" mass="37550">MPVAFSALIPLHANPDDAIEPLVGWQYLTAWTFPWWVVLSLTIIACLYLYGVRILHKRGDRWPLWRTFSFVVLGLGLIAVATFSFLGVYDTVLFWTHMIQHMVLNMIAPVFLVSGAPMTLAIRVLPVRPRKWLLAVLHSWVAKVLLFPPLTLGIMIASPFLLYLTGWYELTLTNDFHHDLLHIYMVTIGYLFFTPLLGTDPQPYKVPYPLRILMFILTMPFHAFLGVMIMGSRRLIAEEWYVAFERDWGLSPLDDQAWAGGLMWATGDLTMAAAMTIIFVRWIQESKREERRHDRMMDREEARARAAAAAAEGLDSAETHENSNKDAT</sequence>
<keyword evidence="3 7" id="KW-0812">Transmembrane</keyword>
<keyword evidence="2" id="KW-1003">Cell membrane</keyword>
<dbReference type="AlphaFoldDB" id="A0A1G9L076"/>
<dbReference type="InterPro" id="IPR019108">
    <property type="entry name" value="Caa3_assmbl_CtaG-rel"/>
</dbReference>
<evidence type="ECO:0000256" key="3">
    <source>
        <dbReference type="ARBA" id="ARBA00022692"/>
    </source>
</evidence>
<feature type="compositionally biased region" description="Basic and acidic residues" evidence="6">
    <location>
        <begin position="290"/>
        <end position="304"/>
    </location>
</feature>
<name>A0A1G9L076_9ACTN</name>
<keyword evidence="5 7" id="KW-0472">Membrane</keyword>
<feature type="transmembrane region" description="Helical" evidence="7">
    <location>
        <begin position="262"/>
        <end position="283"/>
    </location>
</feature>
<feature type="transmembrane region" description="Helical" evidence="7">
    <location>
        <begin position="145"/>
        <end position="168"/>
    </location>
</feature>
<feature type="transmembrane region" description="Helical" evidence="7">
    <location>
        <begin position="180"/>
        <end position="198"/>
    </location>
</feature>
<dbReference type="Proteomes" id="UP000199475">
    <property type="component" value="Unassembled WGS sequence"/>
</dbReference>
<feature type="region of interest" description="Disordered" evidence="6">
    <location>
        <begin position="290"/>
        <end position="328"/>
    </location>
</feature>
<accession>A0A1G9L076</accession>
<dbReference type="RefSeq" id="WP_093251408.1">
    <property type="nucleotide sequence ID" value="NZ_FNGP01000003.1"/>
</dbReference>
<dbReference type="OrthoDB" id="5241646at2"/>
<evidence type="ECO:0000313" key="9">
    <source>
        <dbReference type="Proteomes" id="UP000199475"/>
    </source>
</evidence>
<protein>
    <submittedName>
        <fullName evidence="8">Putative copper resistance protein D</fullName>
    </submittedName>
</protein>
<evidence type="ECO:0000256" key="4">
    <source>
        <dbReference type="ARBA" id="ARBA00022989"/>
    </source>
</evidence>
<feature type="compositionally biased region" description="Basic and acidic residues" evidence="6">
    <location>
        <begin position="317"/>
        <end position="328"/>
    </location>
</feature>